<organism evidence="2 3">
    <name type="scientific">Paenibacillus agilis</name>
    <dbReference type="NCBI Taxonomy" id="3020863"/>
    <lineage>
        <taxon>Bacteria</taxon>
        <taxon>Bacillati</taxon>
        <taxon>Bacillota</taxon>
        <taxon>Bacilli</taxon>
        <taxon>Bacillales</taxon>
        <taxon>Paenibacillaceae</taxon>
        <taxon>Paenibacillus</taxon>
    </lineage>
</organism>
<evidence type="ECO:0000256" key="1">
    <source>
        <dbReference type="SAM" id="Phobius"/>
    </source>
</evidence>
<accession>A0A559IED3</accession>
<feature type="transmembrane region" description="Helical" evidence="1">
    <location>
        <begin position="32"/>
        <end position="52"/>
    </location>
</feature>
<proteinExistence type="predicted"/>
<feature type="transmembrane region" description="Helical" evidence="1">
    <location>
        <begin position="73"/>
        <end position="93"/>
    </location>
</feature>
<dbReference type="OrthoDB" id="1099872at2"/>
<reference evidence="2 3" key="1">
    <citation type="submission" date="2019-07" db="EMBL/GenBank/DDBJ databases">
        <authorList>
            <person name="Kim J."/>
        </authorList>
    </citation>
    <scope>NUCLEOTIDE SEQUENCE [LARGE SCALE GENOMIC DNA]</scope>
    <source>
        <strain evidence="2 3">N4</strain>
    </source>
</reference>
<keyword evidence="1" id="KW-1133">Transmembrane helix</keyword>
<name>A0A559IED3_9BACL</name>
<protein>
    <submittedName>
        <fullName evidence="2">Uncharacterized protein</fullName>
    </submittedName>
</protein>
<keyword evidence="1" id="KW-0812">Transmembrane</keyword>
<comment type="caution">
    <text evidence="2">The sequence shown here is derived from an EMBL/GenBank/DDBJ whole genome shotgun (WGS) entry which is preliminary data.</text>
</comment>
<dbReference type="EMBL" id="VNJK01000006">
    <property type="protein sequence ID" value="TVX86017.1"/>
    <property type="molecule type" value="Genomic_DNA"/>
</dbReference>
<keyword evidence="3" id="KW-1185">Reference proteome</keyword>
<dbReference type="Proteomes" id="UP000318102">
    <property type="component" value="Unassembled WGS sequence"/>
</dbReference>
<dbReference type="RefSeq" id="WP_144994775.1">
    <property type="nucleotide sequence ID" value="NZ_VNJK01000006.1"/>
</dbReference>
<gene>
    <name evidence="2" type="ORF">FPZ44_24025</name>
</gene>
<evidence type="ECO:0000313" key="3">
    <source>
        <dbReference type="Proteomes" id="UP000318102"/>
    </source>
</evidence>
<sequence>MEFLILVLATVNWFWQGFVFMKVWNWFPTELFGAPAISLAGSMGLLLGLVFLRSINIGKKHENPTAEDRLKDVISMSISYAFVLLFGFILQAFI</sequence>
<dbReference type="AlphaFoldDB" id="A0A559IED3"/>
<keyword evidence="1" id="KW-0472">Membrane</keyword>
<evidence type="ECO:0000313" key="2">
    <source>
        <dbReference type="EMBL" id="TVX86017.1"/>
    </source>
</evidence>